<organism evidence="6 7">
    <name type="scientific">Gossypium australe</name>
    <dbReference type="NCBI Taxonomy" id="47621"/>
    <lineage>
        <taxon>Eukaryota</taxon>
        <taxon>Viridiplantae</taxon>
        <taxon>Streptophyta</taxon>
        <taxon>Embryophyta</taxon>
        <taxon>Tracheophyta</taxon>
        <taxon>Spermatophyta</taxon>
        <taxon>Magnoliopsida</taxon>
        <taxon>eudicotyledons</taxon>
        <taxon>Gunneridae</taxon>
        <taxon>Pentapetalae</taxon>
        <taxon>rosids</taxon>
        <taxon>malvids</taxon>
        <taxon>Malvales</taxon>
        <taxon>Malvaceae</taxon>
        <taxon>Malvoideae</taxon>
        <taxon>Gossypium</taxon>
    </lineage>
</organism>
<keyword evidence="3" id="KW-0804">Transcription</keyword>
<comment type="caution">
    <text evidence="6">The sequence shown here is derived from an EMBL/GenBank/DDBJ whole genome shotgun (WGS) entry which is preliminary data.</text>
</comment>
<keyword evidence="7" id="KW-1185">Reference proteome</keyword>
<feature type="region of interest" description="Disordered" evidence="4">
    <location>
        <begin position="75"/>
        <end position="124"/>
    </location>
</feature>
<dbReference type="SMART" id="SM00401">
    <property type="entry name" value="ZnF_GATA"/>
    <property type="match status" value="1"/>
</dbReference>
<dbReference type="InterPro" id="IPR000679">
    <property type="entry name" value="Znf_GATA"/>
</dbReference>
<reference evidence="6" key="1">
    <citation type="submission" date="2019-08" db="EMBL/GenBank/DDBJ databases">
        <authorList>
            <person name="Liu F."/>
        </authorList>
    </citation>
    <scope>NUCLEOTIDE SEQUENCE [LARGE SCALE GENOMIC DNA]</scope>
    <source>
        <strain evidence="6">PA1801</strain>
        <tissue evidence="6">Leaf</tissue>
    </source>
</reference>
<evidence type="ECO:0000259" key="5">
    <source>
        <dbReference type="PROSITE" id="PS00344"/>
    </source>
</evidence>
<evidence type="ECO:0000256" key="1">
    <source>
        <dbReference type="ARBA" id="ARBA00023015"/>
    </source>
</evidence>
<dbReference type="Proteomes" id="UP000325315">
    <property type="component" value="Unassembled WGS sequence"/>
</dbReference>
<keyword evidence="2" id="KW-0238">DNA-binding</keyword>
<evidence type="ECO:0000256" key="2">
    <source>
        <dbReference type="ARBA" id="ARBA00023125"/>
    </source>
</evidence>
<dbReference type="PANTHER" id="PTHR46125">
    <property type="entry name" value="GATA TRANSCRIPTION FACTOR 28"/>
    <property type="match status" value="1"/>
</dbReference>
<dbReference type="GO" id="GO:0006355">
    <property type="term" value="P:regulation of DNA-templated transcription"/>
    <property type="evidence" value="ECO:0007669"/>
    <property type="project" value="InterPro"/>
</dbReference>
<evidence type="ECO:0000256" key="4">
    <source>
        <dbReference type="SAM" id="MobiDB-lite"/>
    </source>
</evidence>
<keyword evidence="1" id="KW-0805">Transcription regulation</keyword>
<dbReference type="CDD" id="cd00202">
    <property type="entry name" value="ZnF_GATA"/>
    <property type="match status" value="1"/>
</dbReference>
<dbReference type="OrthoDB" id="2162994at2759"/>
<dbReference type="GO" id="GO:0043565">
    <property type="term" value="F:sequence-specific DNA binding"/>
    <property type="evidence" value="ECO:0007669"/>
    <property type="project" value="InterPro"/>
</dbReference>
<evidence type="ECO:0000313" key="7">
    <source>
        <dbReference type="Proteomes" id="UP000325315"/>
    </source>
</evidence>
<dbReference type="EMBL" id="SMMG02000002">
    <property type="protein sequence ID" value="KAA3482510.1"/>
    <property type="molecule type" value="Genomic_DNA"/>
</dbReference>
<sequence length="199" mass="21926">MHRKNGQFASVKDSNSGEGSCDQSDDTPDSVLRSCQHCGINEKLTPAMRRGPAGPRTLCNACGLMWANKGTLRDLRKGGRSTHFDSKELETPTDIKPSTLEPENSFANNDEQGSPQEKKPVPMDSENHLITSNEQEFAQNSHPFLIHVENSSVNLDNEDIQETLEELADASGSDFEIPSHFDEQVDIDDTNIVTAWPGT</sequence>
<dbReference type="PROSITE" id="PS00344">
    <property type="entry name" value="GATA_ZN_FINGER_1"/>
    <property type="match status" value="1"/>
</dbReference>
<dbReference type="SUPFAM" id="SSF57716">
    <property type="entry name" value="Glucocorticoid receptor-like (DNA-binding domain)"/>
    <property type="match status" value="1"/>
</dbReference>
<dbReference type="InterPro" id="IPR013088">
    <property type="entry name" value="Znf_NHR/GATA"/>
</dbReference>
<gene>
    <name evidence="6" type="primary">stkA</name>
    <name evidence="6" type="ORF">EPI10_004749</name>
</gene>
<dbReference type="AlphaFoldDB" id="A0A5B6WLD5"/>
<dbReference type="InterPro" id="IPR045280">
    <property type="entry name" value="TIFY-like"/>
</dbReference>
<dbReference type="Pfam" id="PF00320">
    <property type="entry name" value="GATA"/>
    <property type="match status" value="1"/>
</dbReference>
<proteinExistence type="predicted"/>
<dbReference type="PANTHER" id="PTHR46125:SF15">
    <property type="entry name" value="GATA TRANSCRIPTION FACTOR 19-LIKE ISOFORM X1"/>
    <property type="match status" value="1"/>
</dbReference>
<feature type="compositionally biased region" description="Basic and acidic residues" evidence="4">
    <location>
        <begin position="75"/>
        <end position="90"/>
    </location>
</feature>
<feature type="region of interest" description="Disordered" evidence="4">
    <location>
        <begin position="1"/>
        <end position="31"/>
    </location>
</feature>
<dbReference type="GO" id="GO:0008270">
    <property type="term" value="F:zinc ion binding"/>
    <property type="evidence" value="ECO:0007669"/>
    <property type="project" value="InterPro"/>
</dbReference>
<feature type="compositionally biased region" description="Polar residues" evidence="4">
    <location>
        <begin position="12"/>
        <end position="22"/>
    </location>
</feature>
<feature type="domain" description="GATA-type" evidence="5">
    <location>
        <begin position="35"/>
        <end position="62"/>
    </location>
</feature>
<dbReference type="Gene3D" id="3.30.50.10">
    <property type="entry name" value="Erythroid Transcription Factor GATA-1, subunit A"/>
    <property type="match status" value="1"/>
</dbReference>
<evidence type="ECO:0000313" key="6">
    <source>
        <dbReference type="EMBL" id="KAA3482510.1"/>
    </source>
</evidence>
<name>A0A5B6WLD5_9ROSI</name>
<accession>A0A5B6WLD5</accession>
<protein>
    <submittedName>
        <fullName evidence="6">GATA transcription factor 26-like</fullName>
    </submittedName>
</protein>
<evidence type="ECO:0000256" key="3">
    <source>
        <dbReference type="ARBA" id="ARBA00023163"/>
    </source>
</evidence>
<feature type="compositionally biased region" description="Polar residues" evidence="4">
    <location>
        <begin position="101"/>
        <end position="115"/>
    </location>
</feature>